<organism evidence="4 5">
    <name type="scientific">Tahibacter amnicola</name>
    <dbReference type="NCBI Taxonomy" id="2976241"/>
    <lineage>
        <taxon>Bacteria</taxon>
        <taxon>Pseudomonadati</taxon>
        <taxon>Pseudomonadota</taxon>
        <taxon>Gammaproteobacteria</taxon>
        <taxon>Lysobacterales</taxon>
        <taxon>Rhodanobacteraceae</taxon>
        <taxon>Tahibacter</taxon>
    </lineage>
</organism>
<feature type="signal peptide" evidence="2">
    <location>
        <begin position="1"/>
        <end position="27"/>
    </location>
</feature>
<dbReference type="Proteomes" id="UP001064632">
    <property type="component" value="Chromosome"/>
</dbReference>
<sequence>MYTSRQPALARRLTAALCLLIGSFAWASSSTPEETSAHGHDASLQSPVAAQLAAPQHLSRKISGLKAAGTQFPSYTLLQDRGAALSKRPDLKAMVTDGTVLKVDDAAVRALLSRNPKHLTLPLPGHGELELVQENYDDLVVEGPGGEDLSWTNTAKHYQGVLKGNDRSVAAISIYRNLQTGAYEITGVYSTTTEGNTFVGRVKGSNPGNDHLVYRDSAVLKKESTAVECGLDRIEAKGAQPPAICDVDPTPSKPLRKRLVAPKANAALADSCVRLHMEVEYDVFQAQGSNSTNYATGFFNIAKTVYANENIPLNLYYLKVWTTPDPEANINGYQNIWNHFWNRMNQEGIQGDLAILVGFHIDRGIASLNRICGPDYNQAGISPIRDYPSYPTYSWAGATLPHEIGHLFGSEHTQACAWNGNNTALDGCAAPEGNCARPASRFGTIMSYCSNFSLAQGFGAQPGNLIRSSFTNATCLNCGGTGCTSTIAPTSANVAAGAGTGSVNITMSASNCSWTAASNTSWITITSGGGPFTGNGSTTYSVAANGSSSARTGTLTIAGKTFTVTQAAGGSTETPLSNNVPVSVAGAAGTTRLFYIDVPSGSSNLVIATSGGTGDLDLYTKFGSAPTTSAYDCRPYANGNTETCTVATPAAGRYYVMLHAYSAYSGATLKASFTATNTTTVDLTAPVGGETWTRGSVRTIRWTSTNSQHVDVALYRGGTFVQWIAWHVPSPNGSYNWTVPTSLAAGNNYTITVLDYDKRNITDSSGNFTIN</sequence>
<name>A0ABY6BBY9_9GAMM</name>
<dbReference type="Gene3D" id="3.40.390.10">
    <property type="entry name" value="Collagenase (Catalytic Domain)"/>
    <property type="match status" value="1"/>
</dbReference>
<evidence type="ECO:0000256" key="1">
    <source>
        <dbReference type="ARBA" id="ARBA00022729"/>
    </source>
</evidence>
<dbReference type="EMBL" id="CP104694">
    <property type="protein sequence ID" value="UXI65830.1"/>
    <property type="molecule type" value="Genomic_DNA"/>
</dbReference>
<gene>
    <name evidence="4" type="ORF">N4264_13765</name>
</gene>
<dbReference type="InterPro" id="IPR018466">
    <property type="entry name" value="Kre9/Knh1-like_N"/>
</dbReference>
<dbReference type="InterPro" id="IPR024079">
    <property type="entry name" value="MetalloPept_cat_dom_sf"/>
</dbReference>
<dbReference type="CDD" id="cd14948">
    <property type="entry name" value="BACON"/>
    <property type="match status" value="1"/>
</dbReference>
<dbReference type="RefSeq" id="WP_261692826.1">
    <property type="nucleotide sequence ID" value="NZ_CP104694.1"/>
</dbReference>
<dbReference type="PROSITE" id="PS50215">
    <property type="entry name" value="ADAM_MEPRO"/>
    <property type="match status" value="1"/>
</dbReference>
<evidence type="ECO:0000313" key="5">
    <source>
        <dbReference type="Proteomes" id="UP001064632"/>
    </source>
</evidence>
<evidence type="ECO:0000259" key="3">
    <source>
        <dbReference type="PROSITE" id="PS50215"/>
    </source>
</evidence>
<accession>A0ABY6BBY9</accession>
<dbReference type="Pfam" id="PF13688">
    <property type="entry name" value="Reprolysin_5"/>
    <property type="match status" value="1"/>
</dbReference>
<dbReference type="Pfam" id="PF19190">
    <property type="entry name" value="BACON_2"/>
    <property type="match status" value="1"/>
</dbReference>
<keyword evidence="5" id="KW-1185">Reference proteome</keyword>
<dbReference type="SUPFAM" id="SSF55486">
    <property type="entry name" value="Metalloproteases ('zincins'), catalytic domain"/>
    <property type="match status" value="1"/>
</dbReference>
<reference evidence="4" key="1">
    <citation type="submission" date="2022-09" db="EMBL/GenBank/DDBJ databases">
        <title>Tahibacter sp. nov., isolated from a fresh water.</title>
        <authorList>
            <person name="Baek J.H."/>
            <person name="Lee J.K."/>
            <person name="Kim J.M."/>
            <person name="Jeon C.O."/>
        </authorList>
    </citation>
    <scope>NUCLEOTIDE SEQUENCE</scope>
    <source>
        <strain evidence="4">W38</strain>
    </source>
</reference>
<feature type="domain" description="Peptidase M12B" evidence="3">
    <location>
        <begin position="271"/>
        <end position="453"/>
    </location>
</feature>
<dbReference type="Gene3D" id="2.60.40.10">
    <property type="entry name" value="Immunoglobulins"/>
    <property type="match status" value="1"/>
</dbReference>
<dbReference type="InterPro" id="IPR024361">
    <property type="entry name" value="BACON"/>
</dbReference>
<evidence type="ECO:0000313" key="4">
    <source>
        <dbReference type="EMBL" id="UXI65830.1"/>
    </source>
</evidence>
<proteinExistence type="predicted"/>
<keyword evidence="1 2" id="KW-0732">Signal</keyword>
<protein>
    <submittedName>
        <fullName evidence="4">Pre-peptidase C-terminal domain-containing protein</fullName>
    </submittedName>
</protein>
<dbReference type="InterPro" id="IPR013783">
    <property type="entry name" value="Ig-like_fold"/>
</dbReference>
<feature type="chain" id="PRO_5047194329" evidence="2">
    <location>
        <begin position="28"/>
        <end position="771"/>
    </location>
</feature>
<evidence type="ECO:0000256" key="2">
    <source>
        <dbReference type="SAM" id="SignalP"/>
    </source>
</evidence>
<dbReference type="PANTHER" id="PTHR11905:SF159">
    <property type="entry name" value="ADAM METALLOPROTEASE"/>
    <property type="match status" value="1"/>
</dbReference>
<dbReference type="InterPro" id="IPR001590">
    <property type="entry name" value="Peptidase_M12B"/>
</dbReference>
<dbReference type="Pfam" id="PF10342">
    <property type="entry name" value="Kre9_KNH"/>
    <property type="match status" value="1"/>
</dbReference>
<dbReference type="Pfam" id="PF04151">
    <property type="entry name" value="PPC"/>
    <property type="match status" value="1"/>
</dbReference>
<dbReference type="InterPro" id="IPR007280">
    <property type="entry name" value="Peptidase_C_arc/bac"/>
</dbReference>
<dbReference type="PANTHER" id="PTHR11905">
    <property type="entry name" value="ADAM A DISINTEGRIN AND METALLOPROTEASE DOMAIN"/>
    <property type="match status" value="1"/>
</dbReference>
<dbReference type="Gene3D" id="2.60.120.380">
    <property type="match status" value="1"/>
</dbReference>